<dbReference type="InterPro" id="IPR041408">
    <property type="entry name" value="Hcp_Tssd"/>
</dbReference>
<dbReference type="HOGENOM" id="CLU_153757_0_0_10"/>
<dbReference type="AlphaFoldDB" id="W0F2T9"/>
<dbReference type="RefSeq" id="WP_008585731.1">
    <property type="nucleotide sequence ID" value="NZ_CP007035.1"/>
</dbReference>
<keyword evidence="2" id="KW-1185">Reference proteome</keyword>
<gene>
    <name evidence="1" type="ORF">NIASO_11705</name>
</gene>
<dbReference type="eggNOG" id="ENOG5032QVA">
    <property type="taxonomic scope" value="Bacteria"/>
</dbReference>
<dbReference type="KEGG" id="nso:NIASO_11705"/>
<dbReference type="STRING" id="929713.NIASO_11705"/>
<dbReference type="Proteomes" id="UP000003586">
    <property type="component" value="Chromosome"/>
</dbReference>
<dbReference type="Pfam" id="PF17642">
    <property type="entry name" value="TssD"/>
    <property type="match status" value="1"/>
</dbReference>
<protein>
    <recommendedName>
        <fullName evidence="3">Type VI secretion system needle protein Hcp</fullName>
    </recommendedName>
</protein>
<reference evidence="1 2" key="1">
    <citation type="submission" date="2013-12" db="EMBL/GenBank/DDBJ databases">
        <authorList>
            <consortium name="DOE Joint Genome Institute"/>
            <person name="Eisen J."/>
            <person name="Huntemann M."/>
            <person name="Han J."/>
            <person name="Chen A."/>
            <person name="Kyrpides N."/>
            <person name="Mavromatis K."/>
            <person name="Markowitz V."/>
            <person name="Palaniappan K."/>
            <person name="Ivanova N."/>
            <person name="Schaumberg A."/>
            <person name="Pati A."/>
            <person name="Liolios K."/>
            <person name="Nordberg H.P."/>
            <person name="Cantor M.N."/>
            <person name="Hua S.X."/>
            <person name="Woyke T."/>
        </authorList>
    </citation>
    <scope>NUCLEOTIDE SEQUENCE [LARGE SCALE GENOMIC DNA]</scope>
    <source>
        <strain evidence="2">DSM 19437</strain>
    </source>
</reference>
<evidence type="ECO:0008006" key="3">
    <source>
        <dbReference type="Google" id="ProtNLM"/>
    </source>
</evidence>
<evidence type="ECO:0000313" key="1">
    <source>
        <dbReference type="EMBL" id="AHF15641.1"/>
    </source>
</evidence>
<dbReference type="OrthoDB" id="955509at2"/>
<proteinExistence type="predicted"/>
<evidence type="ECO:0000313" key="2">
    <source>
        <dbReference type="Proteomes" id="UP000003586"/>
    </source>
</evidence>
<dbReference type="EMBL" id="CP007035">
    <property type="protein sequence ID" value="AHF15641.1"/>
    <property type="molecule type" value="Genomic_DNA"/>
</dbReference>
<accession>W0F2T9</accession>
<name>W0F2T9_9BACT</name>
<sequence length="131" mass="14898">MSFIAKFSIDGVERNVLNCSYRLTQVTDDTGRPTSIPRGGSIVLTLESNGSVDLFDWMISSTQTKNGKITFFRRDSMSKLITLNFTDAHCIDYMEEFNHNSEFPMQITLQLSAKELKLNDSAYKNNWPGEN</sequence>
<organism evidence="1 2">
    <name type="scientific">Niabella soli DSM 19437</name>
    <dbReference type="NCBI Taxonomy" id="929713"/>
    <lineage>
        <taxon>Bacteria</taxon>
        <taxon>Pseudomonadati</taxon>
        <taxon>Bacteroidota</taxon>
        <taxon>Chitinophagia</taxon>
        <taxon>Chitinophagales</taxon>
        <taxon>Chitinophagaceae</taxon>
        <taxon>Niabella</taxon>
    </lineage>
</organism>
<dbReference type="GO" id="GO:0033104">
    <property type="term" value="C:type VI protein secretion system complex"/>
    <property type="evidence" value="ECO:0007669"/>
    <property type="project" value="InterPro"/>
</dbReference>